<evidence type="ECO:0000256" key="4">
    <source>
        <dbReference type="PROSITE-ProRule" id="PRU00134"/>
    </source>
</evidence>
<dbReference type="Gene3D" id="6.10.140.2220">
    <property type="match status" value="1"/>
</dbReference>
<dbReference type="PROSITE" id="PS50865">
    <property type="entry name" value="ZF_MYND_2"/>
    <property type="match status" value="1"/>
</dbReference>
<feature type="domain" description="MYND-type" evidence="5">
    <location>
        <begin position="375"/>
        <end position="411"/>
    </location>
</feature>
<dbReference type="Pfam" id="PF01753">
    <property type="entry name" value="zf-MYND"/>
    <property type="match status" value="1"/>
</dbReference>
<evidence type="ECO:0000313" key="6">
    <source>
        <dbReference type="EMBL" id="THU98789.1"/>
    </source>
</evidence>
<gene>
    <name evidence="6" type="ORF">K435DRAFT_720412</name>
</gene>
<keyword evidence="7" id="KW-1185">Reference proteome</keyword>
<sequence length="635" mass="72376">MGLGDMITIGDFSFCEDHGSEHCSKCFCDYRMVNNIQIEDILQRNFPQKTEEDLLERPPITTAFALFSKTNRKDEEGDPICECKLHRNVDCEQGCLDWGKIVVTRMKNLAKSKNPDAIELDRESKLGMLASMGAEISPKTRLSDSVIDKRLQTAINLIQNLSSLIPEAPFDPVQLGLQKWTSAPTVSGKVYDAVRRSNLTEKLAMMERGDDAFPLYQNAFMDVRQTLMTLASNWDKGKGFGVLQDQADEYVVAFRIIDIYRLKTNPNVPVFFIIYSNISRATPCMDTLSWISDMMRVDAQSSSSEQRGFPRITATQQEQMLFLSILDRNAQRLAPSYKPKRRPTEKQGVFRVSFLFPIEPLGYEDLGRLTKHEGCAICGKVKTSKCSGCMAVEYCGAECQRLHWNEHKPLCKTLKGATFTPVKLSPEPEELRIAETMGMSHKKEVQSAILLNWVDTTEDTWARLAQNKSNLAKSSKDKKSSYEIHGLVPFLIKIQRNRLRPLGEMYVSDRTKSIESFLVRGGEGCWTAEIYDKLQRDRAETGRSDPDEDNVMKAVRGLEEWVDKEGWEKASEEFVKENSQRVGIGGVGIDGKKDKIYRWAKWVPQQGQTDEFDEGERRMVLSVCWDRKQNRDPVW</sequence>
<proteinExistence type="predicted"/>
<evidence type="ECO:0000259" key="5">
    <source>
        <dbReference type="PROSITE" id="PS50865"/>
    </source>
</evidence>
<accession>A0A4S8M8T9</accession>
<keyword evidence="1" id="KW-0479">Metal-binding</keyword>
<evidence type="ECO:0000256" key="2">
    <source>
        <dbReference type="ARBA" id="ARBA00022771"/>
    </source>
</evidence>
<dbReference type="AlphaFoldDB" id="A0A4S8M8T9"/>
<dbReference type="InterPro" id="IPR002893">
    <property type="entry name" value="Znf_MYND"/>
</dbReference>
<protein>
    <recommendedName>
        <fullName evidence="5">MYND-type domain-containing protein</fullName>
    </recommendedName>
</protein>
<keyword evidence="3" id="KW-0862">Zinc</keyword>
<dbReference type="Proteomes" id="UP000297245">
    <property type="component" value="Unassembled WGS sequence"/>
</dbReference>
<name>A0A4S8M8T9_DENBC</name>
<dbReference type="OrthoDB" id="341421at2759"/>
<keyword evidence="2 4" id="KW-0863">Zinc-finger</keyword>
<dbReference type="GO" id="GO:0008270">
    <property type="term" value="F:zinc ion binding"/>
    <property type="evidence" value="ECO:0007669"/>
    <property type="project" value="UniProtKB-KW"/>
</dbReference>
<evidence type="ECO:0000313" key="7">
    <source>
        <dbReference type="Proteomes" id="UP000297245"/>
    </source>
</evidence>
<reference evidence="6 7" key="1">
    <citation type="journal article" date="2019" name="Nat. Ecol. Evol.">
        <title>Megaphylogeny resolves global patterns of mushroom evolution.</title>
        <authorList>
            <person name="Varga T."/>
            <person name="Krizsan K."/>
            <person name="Foldi C."/>
            <person name="Dima B."/>
            <person name="Sanchez-Garcia M."/>
            <person name="Sanchez-Ramirez S."/>
            <person name="Szollosi G.J."/>
            <person name="Szarkandi J.G."/>
            <person name="Papp V."/>
            <person name="Albert L."/>
            <person name="Andreopoulos W."/>
            <person name="Angelini C."/>
            <person name="Antonin V."/>
            <person name="Barry K.W."/>
            <person name="Bougher N.L."/>
            <person name="Buchanan P."/>
            <person name="Buyck B."/>
            <person name="Bense V."/>
            <person name="Catcheside P."/>
            <person name="Chovatia M."/>
            <person name="Cooper J."/>
            <person name="Damon W."/>
            <person name="Desjardin D."/>
            <person name="Finy P."/>
            <person name="Geml J."/>
            <person name="Haridas S."/>
            <person name="Hughes K."/>
            <person name="Justo A."/>
            <person name="Karasinski D."/>
            <person name="Kautmanova I."/>
            <person name="Kiss B."/>
            <person name="Kocsube S."/>
            <person name="Kotiranta H."/>
            <person name="LaButti K.M."/>
            <person name="Lechner B.E."/>
            <person name="Liimatainen K."/>
            <person name="Lipzen A."/>
            <person name="Lukacs Z."/>
            <person name="Mihaltcheva S."/>
            <person name="Morgado L.N."/>
            <person name="Niskanen T."/>
            <person name="Noordeloos M.E."/>
            <person name="Ohm R.A."/>
            <person name="Ortiz-Santana B."/>
            <person name="Ovrebo C."/>
            <person name="Racz N."/>
            <person name="Riley R."/>
            <person name="Savchenko A."/>
            <person name="Shiryaev A."/>
            <person name="Soop K."/>
            <person name="Spirin V."/>
            <person name="Szebenyi C."/>
            <person name="Tomsovsky M."/>
            <person name="Tulloss R.E."/>
            <person name="Uehling J."/>
            <person name="Grigoriev I.V."/>
            <person name="Vagvolgyi C."/>
            <person name="Papp T."/>
            <person name="Martin F.M."/>
            <person name="Miettinen O."/>
            <person name="Hibbett D.S."/>
            <person name="Nagy L.G."/>
        </authorList>
    </citation>
    <scope>NUCLEOTIDE SEQUENCE [LARGE SCALE GENOMIC DNA]</scope>
    <source>
        <strain evidence="6 7">CBS 962.96</strain>
    </source>
</reference>
<evidence type="ECO:0000256" key="3">
    <source>
        <dbReference type="ARBA" id="ARBA00022833"/>
    </source>
</evidence>
<evidence type="ECO:0000256" key="1">
    <source>
        <dbReference type="ARBA" id="ARBA00022723"/>
    </source>
</evidence>
<dbReference type="EMBL" id="ML179130">
    <property type="protein sequence ID" value="THU98789.1"/>
    <property type="molecule type" value="Genomic_DNA"/>
</dbReference>
<organism evidence="6 7">
    <name type="scientific">Dendrothele bispora (strain CBS 962.96)</name>
    <dbReference type="NCBI Taxonomy" id="1314807"/>
    <lineage>
        <taxon>Eukaryota</taxon>
        <taxon>Fungi</taxon>
        <taxon>Dikarya</taxon>
        <taxon>Basidiomycota</taxon>
        <taxon>Agaricomycotina</taxon>
        <taxon>Agaricomycetes</taxon>
        <taxon>Agaricomycetidae</taxon>
        <taxon>Agaricales</taxon>
        <taxon>Agaricales incertae sedis</taxon>
        <taxon>Dendrothele</taxon>
    </lineage>
</organism>
<dbReference type="SUPFAM" id="SSF144232">
    <property type="entry name" value="HIT/MYND zinc finger-like"/>
    <property type="match status" value="1"/>
</dbReference>